<accession>A0ABP0NHX2</accession>
<gene>
    <name evidence="1" type="ORF">SCF082_LOCUS32780</name>
</gene>
<keyword evidence="2" id="KW-1185">Reference proteome</keyword>
<evidence type="ECO:0000313" key="2">
    <source>
        <dbReference type="Proteomes" id="UP001642464"/>
    </source>
</evidence>
<reference evidence="1 2" key="1">
    <citation type="submission" date="2024-02" db="EMBL/GenBank/DDBJ databases">
        <authorList>
            <person name="Chen Y."/>
            <person name="Shah S."/>
            <person name="Dougan E. K."/>
            <person name="Thang M."/>
            <person name="Chan C."/>
        </authorList>
    </citation>
    <scope>NUCLEOTIDE SEQUENCE [LARGE SCALE GENOMIC DNA]</scope>
</reference>
<name>A0ABP0NHX2_9DINO</name>
<dbReference type="EMBL" id="CAXAMM010028668">
    <property type="protein sequence ID" value="CAK9063226.1"/>
    <property type="molecule type" value="Genomic_DNA"/>
</dbReference>
<organism evidence="1 2">
    <name type="scientific">Durusdinium trenchii</name>
    <dbReference type="NCBI Taxonomy" id="1381693"/>
    <lineage>
        <taxon>Eukaryota</taxon>
        <taxon>Sar</taxon>
        <taxon>Alveolata</taxon>
        <taxon>Dinophyceae</taxon>
        <taxon>Suessiales</taxon>
        <taxon>Symbiodiniaceae</taxon>
        <taxon>Durusdinium</taxon>
    </lineage>
</organism>
<proteinExistence type="predicted"/>
<dbReference type="Proteomes" id="UP001642464">
    <property type="component" value="Unassembled WGS sequence"/>
</dbReference>
<protein>
    <submittedName>
        <fullName evidence="1">Apple domain-containing protein</fullName>
    </submittedName>
</protein>
<sequence>MRSLGITDLQMIKSESLPLHPQYPLWPTSHGAKKVVPLLPKTGTFISLGSTYLIECERACDATEGCRSFARCPGAQRGAGPRWGKCFFKDRNSWKSDGIIDNIKDTLTPDAIGLQECDSPSSISSRTGVLDRASVFKGAQGEAQTRAGGLRLFAAERAFGGACVLRTASGGSSEPGVFGKKGSTQETHVVDYLRAPDRVWTLNPMAHMKKQNS</sequence>
<comment type="caution">
    <text evidence="1">The sequence shown here is derived from an EMBL/GenBank/DDBJ whole genome shotgun (WGS) entry which is preliminary data.</text>
</comment>
<evidence type="ECO:0000313" key="1">
    <source>
        <dbReference type="EMBL" id="CAK9063226.1"/>
    </source>
</evidence>